<gene>
    <name evidence="4" type="ORF">NE619_13140</name>
</gene>
<dbReference type="Gene3D" id="3.40.50.11790">
    <property type="match status" value="1"/>
</dbReference>
<evidence type="ECO:0000313" key="4">
    <source>
        <dbReference type="EMBL" id="MCQ4637672.1"/>
    </source>
</evidence>
<dbReference type="RefSeq" id="WP_256132853.1">
    <property type="nucleotide sequence ID" value="NZ_JANFXK010000015.1"/>
</dbReference>
<evidence type="ECO:0000259" key="2">
    <source>
        <dbReference type="Pfam" id="PF04984"/>
    </source>
</evidence>
<comment type="similarity">
    <text evidence="1">Belongs to the myoviridae tail sheath protein family.</text>
</comment>
<reference evidence="4 5" key="1">
    <citation type="submission" date="2022-06" db="EMBL/GenBank/DDBJ databases">
        <title>Isolation of gut microbiota from human fecal samples.</title>
        <authorList>
            <person name="Pamer E.G."/>
            <person name="Barat B."/>
            <person name="Waligurski E."/>
            <person name="Medina S."/>
            <person name="Paddock L."/>
            <person name="Mostad J."/>
        </authorList>
    </citation>
    <scope>NUCLEOTIDE SEQUENCE [LARGE SCALE GENOMIC DNA]</scope>
    <source>
        <strain evidence="4 5">SL.3.17</strain>
    </source>
</reference>
<evidence type="ECO:0000313" key="5">
    <source>
        <dbReference type="Proteomes" id="UP001524502"/>
    </source>
</evidence>
<dbReference type="InterPro" id="IPR035089">
    <property type="entry name" value="Phage_sheath_subtilisin"/>
</dbReference>
<dbReference type="Gene3D" id="3.30.1370.220">
    <property type="match status" value="1"/>
</dbReference>
<feature type="domain" description="Tail sheath protein subtilisin-like" evidence="2">
    <location>
        <begin position="82"/>
        <end position="224"/>
    </location>
</feature>
<organism evidence="4 5">
    <name type="scientific">Anaerovorax odorimutans</name>
    <dbReference type="NCBI Taxonomy" id="109327"/>
    <lineage>
        <taxon>Bacteria</taxon>
        <taxon>Bacillati</taxon>
        <taxon>Bacillota</taxon>
        <taxon>Clostridia</taxon>
        <taxon>Peptostreptococcales</taxon>
        <taxon>Anaerovoracaceae</taxon>
        <taxon>Anaerovorax</taxon>
    </lineage>
</organism>
<dbReference type="Proteomes" id="UP001524502">
    <property type="component" value="Unassembled WGS sequence"/>
</dbReference>
<comment type="caution">
    <text evidence="4">The sequence shown here is derived from an EMBL/GenBank/DDBJ whole genome shotgun (WGS) entry which is preliminary data.</text>
</comment>
<proteinExistence type="inferred from homology"/>
<accession>A0ABT1RR47</accession>
<dbReference type="InterPro" id="IPR020287">
    <property type="entry name" value="Tail_sheath_C"/>
</dbReference>
<name>A0ABT1RR47_9FIRM</name>
<evidence type="ECO:0000256" key="1">
    <source>
        <dbReference type="ARBA" id="ARBA00008005"/>
    </source>
</evidence>
<keyword evidence="5" id="KW-1185">Reference proteome</keyword>
<sequence>MGMPTVNIVFIEKAKTVLKRSERGVVGLIIKGAVPANNPVVVTGSEGIPTNFSADNKAEIERALIGNVTPPRKIIIYCLPAAAEDLTAALDYFENTKVNYLAVPAVTEDEMTSVEEWVDKVRANGRTIKVVLPNYEADNEAIINFATNTVATEAGNLTAAQFCGRVAGICAGTPLTQAITYAKIPEATDCERLTKSEMDQAVDAGKLIVFNDGEKVKIARGVNSLQTITEKKGEQFKKIKILDVMDTMKGDITTCVQDEYIGKYTNSYDHKCLLVSSIGRYLDTLVNDQVLQYADVEIDVNAVKTYLDKQEIDTSDMTYEDLKQADTGEKVFLVIRAKILDAIEDIDINIEI</sequence>
<protein>
    <submittedName>
        <fullName evidence="4">Phage tail sheath subtilisin-like domain-containing protein</fullName>
    </submittedName>
</protein>
<evidence type="ECO:0000259" key="3">
    <source>
        <dbReference type="Pfam" id="PF17482"/>
    </source>
</evidence>
<dbReference type="Pfam" id="PF04984">
    <property type="entry name" value="Phage_sheath_1"/>
    <property type="match status" value="1"/>
</dbReference>
<dbReference type="EMBL" id="JANFXK010000015">
    <property type="protein sequence ID" value="MCQ4637672.1"/>
    <property type="molecule type" value="Genomic_DNA"/>
</dbReference>
<dbReference type="Pfam" id="PF17482">
    <property type="entry name" value="Phage_sheath_1C"/>
    <property type="match status" value="1"/>
</dbReference>
<feature type="domain" description="Tail sheath protein C-terminal" evidence="3">
    <location>
        <begin position="232"/>
        <end position="352"/>
    </location>
</feature>